<keyword evidence="14" id="KW-1185">Reference proteome</keyword>
<reference evidence="14" key="1">
    <citation type="journal article" date="2014" name="Biotechnol. Biofuels">
        <title>Comparison of single-molecule sequencing and hybrid approaches for finishing the genome of Clostridium autoethanogenum and analysis of CRISPR systems in industrial relevant Clostridia.</title>
        <authorList>
            <person name="Brown S.D."/>
            <person name="Nagaraju S."/>
            <person name="Utturkar S."/>
            <person name="De Tissera S."/>
            <person name="Segovia S."/>
            <person name="Mitchell W."/>
            <person name="Land M.L."/>
            <person name="Dassanayake A."/>
            <person name="Kopke M."/>
        </authorList>
    </citation>
    <scope>NUCLEOTIDE SEQUENCE [LARGE SCALE GENOMIC DNA]</scope>
    <source>
        <strain evidence="14">DSM 10061</strain>
    </source>
</reference>
<keyword evidence="6 10" id="KW-0238">DNA-binding</keyword>
<evidence type="ECO:0000256" key="11">
    <source>
        <dbReference type="PROSITE-ProRule" id="PRU00169"/>
    </source>
</evidence>
<gene>
    <name evidence="13" type="ORF">CAETHG_1703</name>
</gene>
<evidence type="ECO:0000313" key="14">
    <source>
        <dbReference type="Proteomes" id="UP000017590"/>
    </source>
</evidence>
<comment type="function">
    <text evidence="9">May play the central regulatory role in sporulation. It may be an element of the effector pathway responsible for the activation of sporulation genes in response to nutritional stress. Spo0A may act in concert with spo0H (a sigma factor) to control the expression of some genes that are critical to the sporulation process.</text>
</comment>
<dbReference type="PANTHER" id="PTHR45526">
    <property type="entry name" value="TRANSCRIPTIONAL REGULATORY PROTEIN DPIA"/>
    <property type="match status" value="1"/>
</dbReference>
<evidence type="ECO:0000256" key="7">
    <source>
        <dbReference type="ARBA" id="ARBA00023159"/>
    </source>
</evidence>
<evidence type="ECO:0000256" key="2">
    <source>
        <dbReference type="ARBA" id="ARBA00022490"/>
    </source>
</evidence>
<evidence type="ECO:0000256" key="10">
    <source>
        <dbReference type="PIRNR" id="PIRNR006171"/>
    </source>
</evidence>
<dbReference type="EMBL" id="CP006763">
    <property type="protein sequence ID" value="AGY75924.1"/>
    <property type="molecule type" value="Genomic_DNA"/>
</dbReference>
<evidence type="ECO:0000256" key="1">
    <source>
        <dbReference type="ARBA" id="ARBA00004496"/>
    </source>
</evidence>
<feature type="modified residue" description="4-aspartylphosphate" evidence="11">
    <location>
        <position position="54"/>
    </location>
</feature>
<keyword evidence="7 10" id="KW-0010">Activator</keyword>
<evidence type="ECO:0000256" key="8">
    <source>
        <dbReference type="ARBA" id="ARBA00023163"/>
    </source>
</evidence>
<dbReference type="PROSITE" id="PS50110">
    <property type="entry name" value="RESPONSE_REGULATORY"/>
    <property type="match status" value="1"/>
</dbReference>
<evidence type="ECO:0000256" key="5">
    <source>
        <dbReference type="ARBA" id="ARBA00023015"/>
    </source>
</evidence>
<evidence type="ECO:0000259" key="12">
    <source>
        <dbReference type="PROSITE" id="PS50110"/>
    </source>
</evidence>
<keyword evidence="4 10" id="KW-0902">Two-component regulatory system</keyword>
<dbReference type="Pfam" id="PF00072">
    <property type="entry name" value="Response_reg"/>
    <property type="match status" value="1"/>
</dbReference>
<dbReference type="Proteomes" id="UP000017590">
    <property type="component" value="Chromosome"/>
</dbReference>
<protein>
    <recommendedName>
        <fullName evidence="10">Transcriptional regulatory protein</fullName>
    </recommendedName>
</protein>
<keyword evidence="2 10" id="KW-0963">Cytoplasm</keyword>
<sequence length="242" mass="27773">MINVLIVEDDPMVAEFNKKYLSQVGGFKLKAVARSFEEAIKVLKTSDIQLILLDIYMPGLSGLELLSQVRKMGKEVDIIIVSAACDIQTIKRALQYGAVDYLIKPFEFDRFNSALSAYREAQNFMKQKKELSQTELDQLILNNREENQVSPELPKGLDKNTLKKVWTKVIEMKEDTFSTSEIARYVGISRISMKKYLSFLNKLGALKMEVIYGSVGRPMHKYKCIDIENSYIKKYTCKEKNL</sequence>
<proteinExistence type="predicted"/>
<accession>A0ABM5NTX6</accession>
<organism evidence="13 14">
    <name type="scientific">Clostridium autoethanogenum DSM 10061</name>
    <dbReference type="NCBI Taxonomy" id="1341692"/>
    <lineage>
        <taxon>Bacteria</taxon>
        <taxon>Bacillati</taxon>
        <taxon>Bacillota</taxon>
        <taxon>Clostridia</taxon>
        <taxon>Eubacteriales</taxon>
        <taxon>Clostridiaceae</taxon>
        <taxon>Clostridium</taxon>
    </lineage>
</organism>
<keyword evidence="5 10" id="KW-0805">Transcription regulation</keyword>
<comment type="subcellular location">
    <subcellularLocation>
        <location evidence="1 10">Cytoplasm</location>
    </subcellularLocation>
</comment>
<dbReference type="InterPro" id="IPR051271">
    <property type="entry name" value="2C-system_Tx_regulators"/>
</dbReference>
<evidence type="ECO:0000313" key="13">
    <source>
        <dbReference type="EMBL" id="AGY75924.1"/>
    </source>
</evidence>
<feature type="domain" description="Response regulatory" evidence="12">
    <location>
        <begin position="3"/>
        <end position="119"/>
    </location>
</feature>
<dbReference type="RefSeq" id="WP_023162424.1">
    <property type="nucleotide sequence ID" value="NC_022592.1"/>
</dbReference>
<dbReference type="Gene3D" id="3.40.50.2300">
    <property type="match status" value="1"/>
</dbReference>
<evidence type="ECO:0000256" key="4">
    <source>
        <dbReference type="ARBA" id="ARBA00023012"/>
    </source>
</evidence>
<dbReference type="SMART" id="SM00448">
    <property type="entry name" value="REC"/>
    <property type="match status" value="1"/>
</dbReference>
<evidence type="ECO:0000256" key="6">
    <source>
        <dbReference type="ARBA" id="ARBA00023125"/>
    </source>
</evidence>
<dbReference type="CDD" id="cd19925">
    <property type="entry name" value="REC_citrate_TCS"/>
    <property type="match status" value="1"/>
</dbReference>
<name>A0ABM5NTX6_9CLOT</name>
<dbReference type="InterPro" id="IPR011006">
    <property type="entry name" value="CheY-like_superfamily"/>
</dbReference>
<evidence type="ECO:0000256" key="3">
    <source>
        <dbReference type="ARBA" id="ARBA00022553"/>
    </source>
</evidence>
<dbReference type="InterPro" id="IPR024187">
    <property type="entry name" value="Sig_transdc_resp-reg_cit/mal"/>
</dbReference>
<keyword evidence="8 10" id="KW-0804">Transcription</keyword>
<dbReference type="PANTHER" id="PTHR45526:SF1">
    <property type="entry name" value="TRANSCRIPTIONAL REGULATORY PROTEIN DCUR-RELATED"/>
    <property type="match status" value="1"/>
</dbReference>
<dbReference type="SUPFAM" id="SSF52172">
    <property type="entry name" value="CheY-like"/>
    <property type="match status" value="1"/>
</dbReference>
<keyword evidence="3 11" id="KW-0597">Phosphoprotein</keyword>
<dbReference type="PIRSF" id="PIRSF006171">
    <property type="entry name" value="RR_citrat_malat"/>
    <property type="match status" value="1"/>
</dbReference>
<evidence type="ECO:0000256" key="9">
    <source>
        <dbReference type="ARBA" id="ARBA00024867"/>
    </source>
</evidence>
<dbReference type="InterPro" id="IPR001789">
    <property type="entry name" value="Sig_transdc_resp-reg_receiver"/>
</dbReference>